<keyword evidence="3" id="KW-0067">ATP-binding</keyword>
<dbReference type="PANTHER" id="PTHR43309:SF5">
    <property type="entry name" value="5-OXOPROLINASE SUBUNIT C"/>
    <property type="match status" value="1"/>
</dbReference>
<dbReference type="GO" id="GO:0016740">
    <property type="term" value="F:transferase activity"/>
    <property type="evidence" value="ECO:0007669"/>
    <property type="project" value="UniProtKB-KW"/>
</dbReference>
<name>A0A848IU00_9BACT</name>
<accession>A0A848IU00</accession>
<reference evidence="5 6" key="1">
    <citation type="submission" date="2020-04" db="EMBL/GenBank/DDBJ databases">
        <title>Flammeovirgaceae bacterium KN852 isolated from deep sea.</title>
        <authorList>
            <person name="Zhang D.-C."/>
        </authorList>
    </citation>
    <scope>NUCLEOTIDE SEQUENCE [LARGE SCALE GENOMIC DNA]</scope>
    <source>
        <strain evidence="5 6">KN852</strain>
    </source>
</reference>
<dbReference type="GO" id="GO:0005524">
    <property type="term" value="F:ATP binding"/>
    <property type="evidence" value="ECO:0007669"/>
    <property type="project" value="UniProtKB-KW"/>
</dbReference>
<dbReference type="Gene3D" id="2.40.100.10">
    <property type="entry name" value="Cyclophilin-like"/>
    <property type="match status" value="1"/>
</dbReference>
<evidence type="ECO:0000256" key="1">
    <source>
        <dbReference type="ARBA" id="ARBA00022741"/>
    </source>
</evidence>
<keyword evidence="2" id="KW-0378">Hydrolase</keyword>
<feature type="domain" description="Carboxyltransferase" evidence="4">
    <location>
        <begin position="27"/>
        <end position="295"/>
    </location>
</feature>
<dbReference type="InterPro" id="IPR029000">
    <property type="entry name" value="Cyclophilin-like_dom_sf"/>
</dbReference>
<proteinExistence type="predicted"/>
<keyword evidence="6" id="KW-1185">Reference proteome</keyword>
<gene>
    <name evidence="5" type="ORF">HH304_02320</name>
</gene>
<evidence type="ECO:0000313" key="6">
    <source>
        <dbReference type="Proteomes" id="UP000559010"/>
    </source>
</evidence>
<keyword evidence="5" id="KW-0808">Transferase</keyword>
<dbReference type="Pfam" id="PF02626">
    <property type="entry name" value="CT_A_B"/>
    <property type="match status" value="1"/>
</dbReference>
<dbReference type="InterPro" id="IPR003778">
    <property type="entry name" value="CT_A_B"/>
</dbReference>
<dbReference type="AlphaFoldDB" id="A0A848IU00"/>
<sequence length="296" mass="32569">MSDCCLKFSKGGMYSTIQDGGREGFRKFGVPIGGFLDRRSAHLANKILGKEIDSPLIEITLIGPEFVVVVGEINIVLTGPETEFLINGEPAEMAKINSLKAGDIVKIGKVKYGCRAYLAFGGKLDIPKWLGSSSAAPLIAPIVTPWAIIKQDTLLRICHTDRLKINESNIKQNLVYKFPIEIHVTPGPEFHLFKKKQVHDFFKMEHEVSNESNRMGLRLKAHFNPGEIKNMISSGVVPGTIQITETGIPILLLADAQTTGGYLRFANVVDNDLDLCAQLKPGDQFIIKLEPGEETI</sequence>
<comment type="caution">
    <text evidence="5">The sequence shown here is derived from an EMBL/GenBank/DDBJ whole genome shotgun (WGS) entry which is preliminary data.</text>
</comment>
<dbReference type="EMBL" id="JABBNU010000001">
    <property type="protein sequence ID" value="NMM47216.1"/>
    <property type="molecule type" value="Genomic_DNA"/>
</dbReference>
<dbReference type="PANTHER" id="PTHR43309">
    <property type="entry name" value="5-OXOPROLINASE SUBUNIT C"/>
    <property type="match status" value="1"/>
</dbReference>
<protein>
    <submittedName>
        <fullName evidence="5">Biotin-dependent carboxyltransferase family protein</fullName>
    </submittedName>
</protein>
<dbReference type="Proteomes" id="UP000559010">
    <property type="component" value="Unassembled WGS sequence"/>
</dbReference>
<keyword evidence="1" id="KW-0547">Nucleotide-binding</keyword>
<organism evidence="5 6">
    <name type="scientific">Marinigracilibium pacificum</name>
    <dbReference type="NCBI Taxonomy" id="2729599"/>
    <lineage>
        <taxon>Bacteria</taxon>
        <taxon>Pseudomonadati</taxon>
        <taxon>Bacteroidota</taxon>
        <taxon>Cytophagia</taxon>
        <taxon>Cytophagales</taxon>
        <taxon>Flammeovirgaceae</taxon>
        <taxon>Marinigracilibium</taxon>
    </lineage>
</organism>
<dbReference type="InterPro" id="IPR052708">
    <property type="entry name" value="PxpC"/>
</dbReference>
<evidence type="ECO:0000256" key="3">
    <source>
        <dbReference type="ARBA" id="ARBA00022840"/>
    </source>
</evidence>
<dbReference type="RefSeq" id="WP_169677825.1">
    <property type="nucleotide sequence ID" value="NZ_JABBNU010000001.1"/>
</dbReference>
<evidence type="ECO:0000259" key="4">
    <source>
        <dbReference type="SMART" id="SM00797"/>
    </source>
</evidence>
<evidence type="ECO:0000313" key="5">
    <source>
        <dbReference type="EMBL" id="NMM47216.1"/>
    </source>
</evidence>
<dbReference type="GO" id="GO:0016787">
    <property type="term" value="F:hydrolase activity"/>
    <property type="evidence" value="ECO:0007669"/>
    <property type="project" value="UniProtKB-KW"/>
</dbReference>
<evidence type="ECO:0000256" key="2">
    <source>
        <dbReference type="ARBA" id="ARBA00022801"/>
    </source>
</evidence>
<dbReference type="SMART" id="SM00797">
    <property type="entry name" value="AHS2"/>
    <property type="match status" value="1"/>
</dbReference>